<name>A0ABX5LQI1_9BACT</name>
<proteinExistence type="predicted"/>
<keyword evidence="1" id="KW-0732">Signal</keyword>
<protein>
    <recommendedName>
        <fullName evidence="4">Carboxypeptidase regulatory-like domain-containing protein</fullName>
    </recommendedName>
</protein>
<evidence type="ECO:0000313" key="3">
    <source>
        <dbReference type="Proteomes" id="UP000245523"/>
    </source>
</evidence>
<evidence type="ECO:0008006" key="4">
    <source>
        <dbReference type="Google" id="ProtNLM"/>
    </source>
</evidence>
<sequence>MKLNVRILALLLGVFFWACSENQVAGTATDTENTIAGVVHLSDGSSANGVLVRQVVSAHKVSPAVYLETQTDSLGSFVFDSTLADTVNMEFRYRNSDSTLSQAQILRGITAKDAGTLNVKLEQVAVLRGQLEYAGSASNLAGSHFFAFLESTTFFADVFAPDSFALITPEGDYTLTILPADSGVVSKLREKGYSDSTIYRRLQVSLAAGDTLEVGNLRWNATREGYKKEKILRGTVTYLDKPLKGVAVHVVTDLYGFGADSSAFVTQAVTDSNGNWQVLAPAWEAVEDSFRVEFNGKDSLGKPLAGVSEYIAKATLEAASDTISVKSIALTAASGLSGSAFLVVNDPISARQDTLCWAYSIRVGIRGTSHFKTVSSCDRVELSGLPSGVQDLIFYSGDEIVVRNLRAGQFELEDYVRGVNGVNLPEGAVLKQQNFTYTPPTLPKNGTKAEK</sequence>
<evidence type="ECO:0000256" key="1">
    <source>
        <dbReference type="SAM" id="SignalP"/>
    </source>
</evidence>
<keyword evidence="3" id="KW-1185">Reference proteome</keyword>
<feature type="chain" id="PRO_5046208219" description="Carboxypeptidase regulatory-like domain-containing protein" evidence="1">
    <location>
        <begin position="21"/>
        <end position="451"/>
    </location>
</feature>
<organism evidence="2 3">
    <name type="scientific">Hallerella porci</name>
    <dbReference type="NCBI Taxonomy" id="1945871"/>
    <lineage>
        <taxon>Bacteria</taxon>
        <taxon>Pseudomonadati</taxon>
        <taxon>Fibrobacterota</taxon>
        <taxon>Fibrobacteria</taxon>
        <taxon>Fibrobacterales</taxon>
        <taxon>Fibrobacteraceae</taxon>
        <taxon>Hallerella</taxon>
    </lineage>
</organism>
<dbReference type="Proteomes" id="UP000245523">
    <property type="component" value="Unassembled WGS sequence"/>
</dbReference>
<dbReference type="EMBL" id="QGHD01000004">
    <property type="protein sequence ID" value="PWL03605.1"/>
    <property type="molecule type" value="Genomic_DNA"/>
</dbReference>
<gene>
    <name evidence="2" type="ORF">B0H50_10429</name>
</gene>
<reference evidence="2 3" key="1">
    <citation type="submission" date="2018-05" db="EMBL/GenBank/DDBJ databases">
        <title>Animal gut microbial communities from fecal samples from Wisconsin, USA.</title>
        <authorList>
            <person name="Neumann A."/>
        </authorList>
    </citation>
    <scope>NUCLEOTIDE SEQUENCE [LARGE SCALE GENOMIC DNA]</scope>
    <source>
        <strain evidence="2 3">UWS4</strain>
    </source>
</reference>
<feature type="signal peptide" evidence="1">
    <location>
        <begin position="1"/>
        <end position="20"/>
    </location>
</feature>
<accession>A0ABX5LQI1</accession>
<comment type="caution">
    <text evidence="2">The sequence shown here is derived from an EMBL/GenBank/DDBJ whole genome shotgun (WGS) entry which is preliminary data.</text>
</comment>
<evidence type="ECO:0000313" key="2">
    <source>
        <dbReference type="EMBL" id="PWL03605.1"/>
    </source>
</evidence>
<dbReference type="RefSeq" id="WP_106197820.1">
    <property type="nucleotide sequence ID" value="NZ_JAXEIU010000025.1"/>
</dbReference>